<dbReference type="InterPro" id="IPR018712">
    <property type="entry name" value="Tle1-like_cat"/>
</dbReference>
<dbReference type="EMBL" id="GL988047">
    <property type="protein sequence ID" value="EGS17887.1"/>
    <property type="molecule type" value="Genomic_DNA"/>
</dbReference>
<name>G0SFX2_CHATD</name>
<dbReference type="OMA" id="YWERYLL"/>
<dbReference type="GeneID" id="18261283"/>
<dbReference type="RefSeq" id="XP_006697505.1">
    <property type="nucleotide sequence ID" value="XM_006697442.1"/>
</dbReference>
<accession>G0SFX2</accession>
<dbReference type="HOGENOM" id="CLU_005049_1_1_1"/>
<feature type="region of interest" description="Disordered" evidence="1">
    <location>
        <begin position="373"/>
        <end position="427"/>
    </location>
</feature>
<dbReference type="Pfam" id="PF09994">
    <property type="entry name" value="T6SS_Tle1-like_cat"/>
    <property type="match status" value="1"/>
</dbReference>
<dbReference type="PANTHER" id="PTHR33840">
    <property type="match status" value="1"/>
</dbReference>
<dbReference type="PANTHER" id="PTHR33840:SF1">
    <property type="entry name" value="TLE1 PHOSPHOLIPASE DOMAIN-CONTAINING PROTEIN"/>
    <property type="match status" value="1"/>
</dbReference>
<feature type="compositionally biased region" description="Basic residues" evidence="1">
    <location>
        <begin position="397"/>
        <end position="406"/>
    </location>
</feature>
<dbReference type="Proteomes" id="UP000008066">
    <property type="component" value="Unassembled WGS sequence"/>
</dbReference>
<reference evidence="3 4" key="1">
    <citation type="journal article" date="2011" name="Cell">
        <title>Insight into structure and assembly of the nuclear pore complex by utilizing the genome of a eukaryotic thermophile.</title>
        <authorList>
            <person name="Amlacher S."/>
            <person name="Sarges P."/>
            <person name="Flemming D."/>
            <person name="van Noort V."/>
            <person name="Kunze R."/>
            <person name="Devos D.P."/>
            <person name="Arumugam M."/>
            <person name="Bork P."/>
            <person name="Hurt E."/>
        </authorList>
    </citation>
    <scope>NUCLEOTIDE SEQUENCE [LARGE SCALE GENOMIC DNA]</scope>
    <source>
        <strain evidence="4">DSM 1495 / CBS 144.50 / IMI 039719</strain>
    </source>
</reference>
<dbReference type="eggNOG" id="ENOG502QSYI">
    <property type="taxonomic scope" value="Eukaryota"/>
</dbReference>
<dbReference type="InterPro" id="IPR029058">
    <property type="entry name" value="AB_hydrolase_fold"/>
</dbReference>
<dbReference type="OrthoDB" id="3057168at2759"/>
<dbReference type="KEGG" id="cthr:CTHT_0072450"/>
<keyword evidence="4" id="KW-1185">Reference proteome</keyword>
<evidence type="ECO:0000256" key="1">
    <source>
        <dbReference type="SAM" id="MobiDB-lite"/>
    </source>
</evidence>
<feature type="domain" description="T6SS Phospholipase effector Tle1-like catalytic" evidence="2">
    <location>
        <begin position="21"/>
        <end position="298"/>
    </location>
</feature>
<sequence length="634" mass="70044">MPAPLYTQLSGASANKNGQPKRLIVCCDGTWQDSLGARDQEPPSNVTRISRVLCRTCSDGTHQVISYHAGVGTANSLDRFTGGTFGMGLDQDIREVYNFICTNYVDGDDIILIGFSRGAFTARSVADMIASVGLLTPDGLDYFYEIFEDYENIGSTSRPVEEFLVGDLEKYDGSVGTKKGEWEARRMERYKNALKERGFTRDTYQDGSTVIKIKALAVWDTVGTLGIPPAPVIGVDNAFQAIALDEPRYAFRPSLWERAPGSTTRLKQVWFPGSHSNVGGGWEDQQIADITLAWMADQLSSLGVEFNFKRMMHTFTETLRFSAAHPFPYVPILSPSFSSLKSLVTRPVRSLLPSKSTSPLPWACSPIYHSPFNTSKDSSSPNGGTPTSSSDSDSLKSKTKHKKVKRSPGPCTLRTTSSCSAPHPEPSLPPATLFTTYGARPWSLGQIRRPTSVMTTMAGTTIRRPGRTLRVDETTNEDTDEPLLNTGERIHSSVRVRLACQGLSVDDESLWACEALLGAGWVLERGRVSDSSATVWEPGEEEYVAKCLRDGPREVTDLAWCGEYPSNGVYPVKEGDREWKWVWKGKVKGKNGEEEMQVPQELELPEEPLCGYWERVLLGLMCGEVDVWRWALGA</sequence>
<proteinExistence type="predicted"/>
<evidence type="ECO:0000259" key="2">
    <source>
        <dbReference type="Pfam" id="PF09994"/>
    </source>
</evidence>
<evidence type="ECO:0000313" key="4">
    <source>
        <dbReference type="Proteomes" id="UP000008066"/>
    </source>
</evidence>
<gene>
    <name evidence="3" type="ORF">CTHT_0072450</name>
</gene>
<evidence type="ECO:0000313" key="3">
    <source>
        <dbReference type="EMBL" id="EGS17887.1"/>
    </source>
</evidence>
<feature type="compositionally biased region" description="Low complexity" evidence="1">
    <location>
        <begin position="377"/>
        <end position="392"/>
    </location>
</feature>
<dbReference type="AlphaFoldDB" id="G0SFX2"/>
<organism evidence="4">
    <name type="scientific">Chaetomium thermophilum (strain DSM 1495 / CBS 144.50 / IMI 039719)</name>
    <name type="common">Thermochaetoides thermophila</name>
    <dbReference type="NCBI Taxonomy" id="759272"/>
    <lineage>
        <taxon>Eukaryota</taxon>
        <taxon>Fungi</taxon>
        <taxon>Dikarya</taxon>
        <taxon>Ascomycota</taxon>
        <taxon>Pezizomycotina</taxon>
        <taxon>Sordariomycetes</taxon>
        <taxon>Sordariomycetidae</taxon>
        <taxon>Sordariales</taxon>
        <taxon>Chaetomiaceae</taxon>
        <taxon>Thermochaetoides</taxon>
    </lineage>
</organism>
<protein>
    <recommendedName>
        <fullName evidence="2">T6SS Phospholipase effector Tle1-like catalytic domain-containing protein</fullName>
    </recommendedName>
</protein>
<dbReference type="SUPFAM" id="SSF53474">
    <property type="entry name" value="alpha/beta-Hydrolases"/>
    <property type="match status" value="1"/>
</dbReference>